<protein>
    <submittedName>
        <fullName evidence="1">Uncharacterized protein</fullName>
    </submittedName>
</protein>
<dbReference type="AlphaFoldDB" id="U7QQV7"/>
<comment type="caution">
    <text evidence="1">The sequence shown here is derived from an EMBL/GenBank/DDBJ whole genome shotgun (WGS) entry which is preliminary data.</text>
</comment>
<reference evidence="1 2" key="1">
    <citation type="submission" date="2013-10" db="EMBL/GenBank/DDBJ databases">
        <title>Whole Genome Shotgun Sequence of Photorhabdus temperata J3.</title>
        <authorList>
            <person name="Park G.-S."/>
            <person name="Hong S.-J."/>
            <person name="Shin J.-H."/>
        </authorList>
    </citation>
    <scope>NUCLEOTIDE SEQUENCE [LARGE SCALE GENOMIC DNA]</scope>
    <source>
        <strain evidence="1 2">J3</strain>
    </source>
</reference>
<keyword evidence="2" id="KW-1185">Reference proteome</keyword>
<accession>U7QQV7</accession>
<dbReference type="EMBL" id="AXDT01000369">
    <property type="protein sequence ID" value="ERT10349.1"/>
    <property type="molecule type" value="Genomic_DNA"/>
</dbReference>
<evidence type="ECO:0000313" key="2">
    <source>
        <dbReference type="Proteomes" id="UP000017133"/>
    </source>
</evidence>
<sequence>MVILPNEPQIECFEAPVGGHMEQEQNGHYFAEIHTSLTVALTMPVFETKLRSLRNKSPTKIINIAEKFN</sequence>
<dbReference type="PATRIC" id="fig|1389415.4.peg.5037"/>
<proteinExistence type="predicted"/>
<evidence type="ECO:0000313" key="1">
    <source>
        <dbReference type="EMBL" id="ERT10349.1"/>
    </source>
</evidence>
<gene>
    <name evidence="1" type="ORF">O185_25400</name>
</gene>
<name>U7QQV7_PHOTE</name>
<dbReference type="Proteomes" id="UP000017133">
    <property type="component" value="Unassembled WGS sequence"/>
</dbReference>
<organism evidence="1 2">
    <name type="scientific">Photorhabdus temperata J3</name>
    <dbReference type="NCBI Taxonomy" id="1389415"/>
    <lineage>
        <taxon>Bacteria</taxon>
        <taxon>Pseudomonadati</taxon>
        <taxon>Pseudomonadota</taxon>
        <taxon>Gammaproteobacteria</taxon>
        <taxon>Enterobacterales</taxon>
        <taxon>Morganellaceae</taxon>
        <taxon>Photorhabdus</taxon>
    </lineage>
</organism>